<accession>A0AAV4NG91</accession>
<proteinExistence type="predicted"/>
<dbReference type="AlphaFoldDB" id="A0AAV4NG91"/>
<sequence>MISDRAFSGEWSSDVPTPQSHYISVAYIPGLTRLLGFKQSAVCKVPGKRDELVEELLGKKRDELVSLPRSSKDAGSVEEQTDGQLLAVHSP</sequence>
<keyword evidence="3" id="KW-1185">Reference proteome</keyword>
<organism evidence="2 3">
    <name type="scientific">Caerostris extrusa</name>
    <name type="common">Bark spider</name>
    <name type="synonym">Caerostris bankana</name>
    <dbReference type="NCBI Taxonomy" id="172846"/>
    <lineage>
        <taxon>Eukaryota</taxon>
        <taxon>Metazoa</taxon>
        <taxon>Ecdysozoa</taxon>
        <taxon>Arthropoda</taxon>
        <taxon>Chelicerata</taxon>
        <taxon>Arachnida</taxon>
        <taxon>Araneae</taxon>
        <taxon>Araneomorphae</taxon>
        <taxon>Entelegynae</taxon>
        <taxon>Araneoidea</taxon>
        <taxon>Araneidae</taxon>
        <taxon>Caerostris</taxon>
    </lineage>
</organism>
<evidence type="ECO:0000313" key="2">
    <source>
        <dbReference type="EMBL" id="GIX83829.1"/>
    </source>
</evidence>
<dbReference type="EMBL" id="BPLR01020904">
    <property type="protein sequence ID" value="GIX83829.1"/>
    <property type="molecule type" value="Genomic_DNA"/>
</dbReference>
<evidence type="ECO:0000256" key="1">
    <source>
        <dbReference type="SAM" id="MobiDB-lite"/>
    </source>
</evidence>
<comment type="caution">
    <text evidence="2">The sequence shown here is derived from an EMBL/GenBank/DDBJ whole genome shotgun (WGS) entry which is preliminary data.</text>
</comment>
<protein>
    <submittedName>
        <fullName evidence="2">Uncharacterized protein</fullName>
    </submittedName>
</protein>
<reference evidence="2 3" key="1">
    <citation type="submission" date="2021-06" db="EMBL/GenBank/DDBJ databases">
        <title>Caerostris extrusa draft genome.</title>
        <authorList>
            <person name="Kono N."/>
            <person name="Arakawa K."/>
        </authorList>
    </citation>
    <scope>NUCLEOTIDE SEQUENCE [LARGE SCALE GENOMIC DNA]</scope>
</reference>
<feature type="region of interest" description="Disordered" evidence="1">
    <location>
        <begin position="67"/>
        <end position="91"/>
    </location>
</feature>
<name>A0AAV4NG91_CAEEX</name>
<gene>
    <name evidence="2" type="ORF">CEXT_337341</name>
</gene>
<evidence type="ECO:0000313" key="3">
    <source>
        <dbReference type="Proteomes" id="UP001054945"/>
    </source>
</evidence>
<dbReference type="Proteomes" id="UP001054945">
    <property type="component" value="Unassembled WGS sequence"/>
</dbReference>